<organism evidence="2 3">
    <name type="scientific">Sulfurovum xiamenensis</name>
    <dbReference type="NCBI Taxonomy" id="3019066"/>
    <lineage>
        <taxon>Bacteria</taxon>
        <taxon>Pseudomonadati</taxon>
        <taxon>Campylobacterota</taxon>
        <taxon>Epsilonproteobacteria</taxon>
        <taxon>Campylobacterales</taxon>
        <taxon>Sulfurovaceae</taxon>
        <taxon>Sulfurovum</taxon>
    </lineage>
</organism>
<sequence>MHKQNFITLTLIISGLALNPVMANAVFTTVTYNQNINDSVSSGISSLLYSRGLEKEAADEITENLVSEEEEDLLKGLIEDLESEKIVSRKEVLEYLSTKALHKENVDFHSYDHLVGMVSKIKQRSLENKTLKQLQKMAQNNKYIFV</sequence>
<evidence type="ECO:0000313" key="3">
    <source>
        <dbReference type="Proteomes" id="UP001169066"/>
    </source>
</evidence>
<feature type="chain" id="PRO_5045883028" description="SurA N-terminal domain-containing protein" evidence="1">
    <location>
        <begin position="26"/>
        <end position="146"/>
    </location>
</feature>
<evidence type="ECO:0008006" key="4">
    <source>
        <dbReference type="Google" id="ProtNLM"/>
    </source>
</evidence>
<evidence type="ECO:0000256" key="1">
    <source>
        <dbReference type="SAM" id="SignalP"/>
    </source>
</evidence>
<gene>
    <name evidence="2" type="ORF">PF327_04585</name>
</gene>
<proteinExistence type="predicted"/>
<comment type="caution">
    <text evidence="2">The sequence shown here is derived from an EMBL/GenBank/DDBJ whole genome shotgun (WGS) entry which is preliminary data.</text>
</comment>
<reference evidence="2" key="1">
    <citation type="submission" date="2023-01" db="EMBL/GenBank/DDBJ databases">
        <title>Sulfurovum sp. XTW-4 genome assembly.</title>
        <authorList>
            <person name="Wang J."/>
        </authorList>
    </citation>
    <scope>NUCLEOTIDE SEQUENCE</scope>
    <source>
        <strain evidence="2">XTW-4</strain>
    </source>
</reference>
<keyword evidence="3" id="KW-1185">Reference proteome</keyword>
<dbReference type="RefSeq" id="WP_289401503.1">
    <property type="nucleotide sequence ID" value="NZ_JAQIBC010000002.1"/>
</dbReference>
<name>A0ABT7QQW8_9BACT</name>
<accession>A0ABT7QQW8</accession>
<dbReference type="Proteomes" id="UP001169066">
    <property type="component" value="Unassembled WGS sequence"/>
</dbReference>
<feature type="signal peptide" evidence="1">
    <location>
        <begin position="1"/>
        <end position="25"/>
    </location>
</feature>
<protein>
    <recommendedName>
        <fullName evidence="4">SurA N-terminal domain-containing protein</fullName>
    </recommendedName>
</protein>
<keyword evidence="1" id="KW-0732">Signal</keyword>
<evidence type="ECO:0000313" key="2">
    <source>
        <dbReference type="EMBL" id="MDM5263466.1"/>
    </source>
</evidence>
<dbReference type="EMBL" id="JAQIBC010000002">
    <property type="protein sequence ID" value="MDM5263466.1"/>
    <property type="molecule type" value="Genomic_DNA"/>
</dbReference>